<dbReference type="GO" id="GO:0016829">
    <property type="term" value="F:lyase activity"/>
    <property type="evidence" value="ECO:0007669"/>
    <property type="project" value="UniProtKB-KW"/>
</dbReference>
<dbReference type="PANTHER" id="PTHR30502:SF0">
    <property type="entry name" value="PHOSPHOENOLPYRUVATE CARBOXYLASE FAMILY PROTEIN"/>
    <property type="match status" value="1"/>
</dbReference>
<evidence type="ECO:0000259" key="4">
    <source>
        <dbReference type="Pfam" id="PF03328"/>
    </source>
</evidence>
<dbReference type="Proteomes" id="UP001500730">
    <property type="component" value="Unassembled WGS sequence"/>
</dbReference>
<dbReference type="InterPro" id="IPR040442">
    <property type="entry name" value="Pyrv_kinase-like_dom_sf"/>
</dbReference>
<dbReference type="RefSeq" id="WP_344256780.1">
    <property type="nucleotide sequence ID" value="NZ_BAAARE010000022.1"/>
</dbReference>
<evidence type="ECO:0000256" key="1">
    <source>
        <dbReference type="ARBA" id="ARBA00005568"/>
    </source>
</evidence>
<organism evidence="5 6">
    <name type="scientific">Terrabacter carboxydivorans</name>
    <dbReference type="NCBI Taxonomy" id="619730"/>
    <lineage>
        <taxon>Bacteria</taxon>
        <taxon>Bacillati</taxon>
        <taxon>Actinomycetota</taxon>
        <taxon>Actinomycetes</taxon>
        <taxon>Micrococcales</taxon>
        <taxon>Intrasporangiaceae</taxon>
        <taxon>Terrabacter</taxon>
    </lineage>
</organism>
<proteinExistence type="inferred from homology"/>
<keyword evidence="3 5" id="KW-0456">Lyase</keyword>
<keyword evidence="2" id="KW-0479">Metal-binding</keyword>
<evidence type="ECO:0000256" key="2">
    <source>
        <dbReference type="ARBA" id="ARBA00022723"/>
    </source>
</evidence>
<comment type="caution">
    <text evidence="5">The sequence shown here is derived from an EMBL/GenBank/DDBJ whole genome shotgun (WGS) entry which is preliminary data.</text>
</comment>
<evidence type="ECO:0000256" key="3">
    <source>
        <dbReference type="ARBA" id="ARBA00023239"/>
    </source>
</evidence>
<dbReference type="InterPro" id="IPR050251">
    <property type="entry name" value="HpcH-HpaI_aldolase"/>
</dbReference>
<protein>
    <submittedName>
        <fullName evidence="5">Aldolase/citrate lyase family protein</fullName>
    </submittedName>
</protein>
<evidence type="ECO:0000313" key="6">
    <source>
        <dbReference type="Proteomes" id="UP001500730"/>
    </source>
</evidence>
<dbReference type="EMBL" id="BAAARE010000022">
    <property type="protein sequence ID" value="GAA2497256.1"/>
    <property type="molecule type" value="Genomic_DNA"/>
</dbReference>
<accession>A0ABP5ZDZ9</accession>
<name>A0ABP5ZDZ9_9MICO</name>
<evidence type="ECO:0000313" key="5">
    <source>
        <dbReference type="EMBL" id="GAA2497256.1"/>
    </source>
</evidence>
<dbReference type="Pfam" id="PF03328">
    <property type="entry name" value="HpcH_HpaI"/>
    <property type="match status" value="1"/>
</dbReference>
<keyword evidence="6" id="KW-1185">Reference proteome</keyword>
<feature type="domain" description="HpcH/HpaI aldolase/citrate lyase" evidence="4">
    <location>
        <begin position="34"/>
        <end position="254"/>
    </location>
</feature>
<dbReference type="PANTHER" id="PTHR30502">
    <property type="entry name" value="2-KETO-3-DEOXY-L-RHAMNONATE ALDOLASE"/>
    <property type="match status" value="1"/>
</dbReference>
<gene>
    <name evidence="5" type="ORF">GCM10009858_39380</name>
</gene>
<reference evidence="6" key="1">
    <citation type="journal article" date="2019" name="Int. J. Syst. Evol. Microbiol.">
        <title>The Global Catalogue of Microorganisms (GCM) 10K type strain sequencing project: providing services to taxonomists for standard genome sequencing and annotation.</title>
        <authorList>
            <consortium name="The Broad Institute Genomics Platform"/>
            <consortium name="The Broad Institute Genome Sequencing Center for Infectious Disease"/>
            <person name="Wu L."/>
            <person name="Ma J."/>
        </authorList>
    </citation>
    <scope>NUCLEOTIDE SEQUENCE [LARGE SCALE GENOMIC DNA]</scope>
    <source>
        <strain evidence="6">JCM 16259</strain>
    </source>
</reference>
<comment type="similarity">
    <text evidence="1">Belongs to the HpcH/HpaI aldolase family.</text>
</comment>
<dbReference type="InterPro" id="IPR005000">
    <property type="entry name" value="Aldolase/citrate-lyase_domain"/>
</dbReference>
<dbReference type="InterPro" id="IPR015813">
    <property type="entry name" value="Pyrv/PenolPyrv_kinase-like_dom"/>
</dbReference>
<dbReference type="Gene3D" id="3.20.20.60">
    <property type="entry name" value="Phosphoenolpyruvate-binding domains"/>
    <property type="match status" value="1"/>
</dbReference>
<dbReference type="SUPFAM" id="SSF51621">
    <property type="entry name" value="Phosphoenolpyruvate/pyruvate domain"/>
    <property type="match status" value="1"/>
</dbReference>
<sequence length="271" mass="28137">MSAQGGAGATALERSRERVLDYARRVRARETILGYWVIIDSPVSTERLARLGYDYVCFDAQHGLLDYKGILAGMQAIDAGGESVGMVRVGANDPFLIGQALDSGAAGVIVPLVNTAEDSARAVSYAKYGPEGVRSYGPMRSQLRIGPNPADSNAATVVLAMIETPQGLENVEAIAATPGIDGLYIGPSDLRLAVGGATSTDPAVDDVFEAAVERVLKAAQDAGIAAGFHTPSGEVAAKRLGQGFTLATVSSDLIHLEQAATAHLRAARGES</sequence>